<feature type="domain" description="Peptidase A1" evidence="3">
    <location>
        <begin position="309"/>
        <end position="659"/>
    </location>
</feature>
<evidence type="ECO:0000256" key="1">
    <source>
        <dbReference type="ARBA" id="ARBA00007447"/>
    </source>
</evidence>
<feature type="signal peptide" evidence="2">
    <location>
        <begin position="1"/>
        <end position="21"/>
    </location>
</feature>
<evidence type="ECO:0000313" key="5">
    <source>
        <dbReference type="Proteomes" id="UP000224567"/>
    </source>
</evidence>
<feature type="chain" id="PRO_5013948570" description="Peptidase A1 domain-containing protein" evidence="2">
    <location>
        <begin position="22"/>
        <end position="664"/>
    </location>
</feature>
<dbReference type="InterPro" id="IPR021109">
    <property type="entry name" value="Peptidase_aspartic_dom_sf"/>
</dbReference>
<dbReference type="InterPro" id="IPR001461">
    <property type="entry name" value="Aspartic_peptidase_A1"/>
</dbReference>
<dbReference type="Proteomes" id="UP000224567">
    <property type="component" value="Unassembled WGS sequence"/>
</dbReference>
<protein>
    <recommendedName>
        <fullName evidence="3">Peptidase A1 domain-containing protein</fullName>
    </recommendedName>
</protein>
<gene>
    <name evidence="4" type="ORF">CQW23_16208</name>
</gene>
<evidence type="ECO:0000259" key="3">
    <source>
        <dbReference type="PROSITE" id="PS51767"/>
    </source>
</evidence>
<dbReference type="PANTHER" id="PTHR13683:SF797">
    <property type="entry name" value="ASPARTIC PROTEINASE NEPENTHESIN-2-LIKE"/>
    <property type="match status" value="1"/>
</dbReference>
<dbReference type="STRING" id="33114.A0A2G2WAC7"/>
<dbReference type="Pfam" id="PF14543">
    <property type="entry name" value="TAXi_N"/>
    <property type="match status" value="2"/>
</dbReference>
<keyword evidence="2" id="KW-0732">Signal</keyword>
<dbReference type="Pfam" id="PF14541">
    <property type="entry name" value="TAXi_C"/>
    <property type="match status" value="1"/>
</dbReference>
<dbReference type="Gene3D" id="2.40.70.10">
    <property type="entry name" value="Acid Proteases"/>
    <property type="match status" value="3"/>
</dbReference>
<reference evidence="4 5" key="1">
    <citation type="journal article" date="2017" name="Genome Biol.">
        <title>New reference genome sequences of hot pepper reveal the massive evolution of plant disease-resistance genes by retroduplication.</title>
        <authorList>
            <person name="Kim S."/>
            <person name="Park J."/>
            <person name="Yeom S.I."/>
            <person name="Kim Y.M."/>
            <person name="Seo E."/>
            <person name="Kim K.T."/>
            <person name="Kim M.S."/>
            <person name="Lee J.M."/>
            <person name="Cheong K."/>
            <person name="Shin H.S."/>
            <person name="Kim S.B."/>
            <person name="Han K."/>
            <person name="Lee J."/>
            <person name="Park M."/>
            <person name="Lee H.A."/>
            <person name="Lee H.Y."/>
            <person name="Lee Y."/>
            <person name="Oh S."/>
            <person name="Lee J.H."/>
            <person name="Choi E."/>
            <person name="Choi E."/>
            <person name="Lee S.E."/>
            <person name="Jeon J."/>
            <person name="Kim H."/>
            <person name="Choi G."/>
            <person name="Song H."/>
            <person name="Lee J."/>
            <person name="Lee S.C."/>
            <person name="Kwon J.K."/>
            <person name="Lee H.Y."/>
            <person name="Koo N."/>
            <person name="Hong Y."/>
            <person name="Kim R.W."/>
            <person name="Kang W.H."/>
            <person name="Huh J.H."/>
            <person name="Kang B.C."/>
            <person name="Yang T.J."/>
            <person name="Lee Y.H."/>
            <person name="Bennetzen J.L."/>
            <person name="Choi D."/>
        </authorList>
    </citation>
    <scope>NUCLEOTIDE SEQUENCE [LARGE SCALE GENOMIC DNA]</scope>
    <source>
        <strain evidence="5">cv. PBC81</strain>
    </source>
</reference>
<dbReference type="InterPro" id="IPR032861">
    <property type="entry name" value="TAXi_N"/>
</dbReference>
<comment type="similarity">
    <text evidence="1">Belongs to the peptidase A1 family.</text>
</comment>
<dbReference type="AlphaFoldDB" id="A0A2G2WAC7"/>
<reference evidence="5" key="2">
    <citation type="journal article" date="2017" name="J. Anim. Genet.">
        <title>Multiple reference genome sequences of hot pepper reveal the massive evolution of plant disease resistance genes by retroduplication.</title>
        <authorList>
            <person name="Kim S."/>
            <person name="Park J."/>
            <person name="Yeom S.-I."/>
            <person name="Kim Y.-M."/>
            <person name="Seo E."/>
            <person name="Kim K.-T."/>
            <person name="Kim M.-S."/>
            <person name="Lee J.M."/>
            <person name="Cheong K."/>
            <person name="Shin H.-S."/>
            <person name="Kim S.-B."/>
            <person name="Han K."/>
            <person name="Lee J."/>
            <person name="Park M."/>
            <person name="Lee H.-A."/>
            <person name="Lee H.-Y."/>
            <person name="Lee Y."/>
            <person name="Oh S."/>
            <person name="Lee J.H."/>
            <person name="Choi E."/>
            <person name="Choi E."/>
            <person name="Lee S.E."/>
            <person name="Jeon J."/>
            <person name="Kim H."/>
            <person name="Choi G."/>
            <person name="Song H."/>
            <person name="Lee J."/>
            <person name="Lee S.-C."/>
            <person name="Kwon J.-K."/>
            <person name="Lee H.-Y."/>
            <person name="Koo N."/>
            <person name="Hong Y."/>
            <person name="Kim R.W."/>
            <person name="Kang W.-H."/>
            <person name="Huh J.H."/>
            <person name="Kang B.-C."/>
            <person name="Yang T.-J."/>
            <person name="Lee Y.-H."/>
            <person name="Bennetzen J.L."/>
            <person name="Choi D."/>
        </authorList>
    </citation>
    <scope>NUCLEOTIDE SEQUENCE [LARGE SCALE GENOMIC DNA]</scope>
    <source>
        <strain evidence="5">cv. PBC81</strain>
    </source>
</reference>
<evidence type="ECO:0000313" key="4">
    <source>
        <dbReference type="EMBL" id="PHT42183.1"/>
    </source>
</evidence>
<proteinExistence type="inferred from homology"/>
<name>A0A2G2WAC7_CAPBA</name>
<dbReference type="PROSITE" id="PS51767">
    <property type="entry name" value="PEPTIDASE_A1"/>
    <property type="match status" value="1"/>
</dbReference>
<dbReference type="SUPFAM" id="SSF50630">
    <property type="entry name" value="Acid proteases"/>
    <property type="match status" value="2"/>
</dbReference>
<accession>A0A2G2WAC7</accession>
<sequence length="664" mass="75986">MERLLLLIVVLISMDRLNSVAFSINGNLYFKINKTTIAQTRKDFMDFDACNLQDPPMPPNSVSVYHLDLLEKSKFKDYESLFTHRLTQDQARATYLVSELRQSRDKKGINDQILKATHVTYYQGHYVALFMIGSERIRNLLLIDTGSYLSWWQCAPCLPNKCYKQAFNAIYNYTTSTTFKHMDCVDESGCLNSVFRCNVDNRLSFPINENLYFKVNKTAIAQTRKAFMAFDTSNLKDPPMPPNSVSVYHLDLLEKSKFNDYDSLFTHRLAQDQARATFLSRRKSSVSNSSGIYDQILKATHVTYYQGHYVALFKLGSERVRNFLLIDTGNYLSWWQCEPCSPNKCYKQAFNAIYKYTESSTYKKLDCVAESGCLNSVFQCNVDSRLCFYTQTYDNGEKTIGFLATDIITFVGDNTQARITFGCGVNQVSGTGQFANTYSGIIALGKRLSSRNPGIYSLPSQLGSNLFALCLPTAEAATGSFLTFNKAPWVYGTEAKILKNRQEPHYYYVNLYKIFINDKEIPVDPTWWNGQKEDHGAFVDTGTLISRFPHDYYIIFRYAFRAQVHYPLYQHSIGGVFDTCYKEIEGEEEMQFPSVRLFFGNVSVTQELKLEQDRVVKNINGYYCLAFSPWDLKLTLIGTQQLQGTGLTFDMKNNVLTFSVDACD</sequence>
<dbReference type="OrthoDB" id="851873at2759"/>
<keyword evidence="5" id="KW-1185">Reference proteome</keyword>
<dbReference type="EMBL" id="MLFT02000007">
    <property type="protein sequence ID" value="PHT42183.1"/>
    <property type="molecule type" value="Genomic_DNA"/>
</dbReference>
<dbReference type="GO" id="GO:0006508">
    <property type="term" value="P:proteolysis"/>
    <property type="evidence" value="ECO:0007669"/>
    <property type="project" value="InterPro"/>
</dbReference>
<organism evidence="4 5">
    <name type="scientific">Capsicum baccatum</name>
    <name type="common">Peruvian pepper</name>
    <dbReference type="NCBI Taxonomy" id="33114"/>
    <lineage>
        <taxon>Eukaryota</taxon>
        <taxon>Viridiplantae</taxon>
        <taxon>Streptophyta</taxon>
        <taxon>Embryophyta</taxon>
        <taxon>Tracheophyta</taxon>
        <taxon>Spermatophyta</taxon>
        <taxon>Magnoliopsida</taxon>
        <taxon>eudicotyledons</taxon>
        <taxon>Gunneridae</taxon>
        <taxon>Pentapetalae</taxon>
        <taxon>asterids</taxon>
        <taxon>lamiids</taxon>
        <taxon>Solanales</taxon>
        <taxon>Solanaceae</taxon>
        <taxon>Solanoideae</taxon>
        <taxon>Capsiceae</taxon>
        <taxon>Capsicum</taxon>
    </lineage>
</organism>
<dbReference type="PANTHER" id="PTHR13683">
    <property type="entry name" value="ASPARTYL PROTEASES"/>
    <property type="match status" value="1"/>
</dbReference>
<dbReference type="InterPro" id="IPR033121">
    <property type="entry name" value="PEPTIDASE_A1"/>
</dbReference>
<comment type="caution">
    <text evidence="4">The sequence shown here is derived from an EMBL/GenBank/DDBJ whole genome shotgun (WGS) entry which is preliminary data.</text>
</comment>
<evidence type="ECO:0000256" key="2">
    <source>
        <dbReference type="SAM" id="SignalP"/>
    </source>
</evidence>
<dbReference type="InterPro" id="IPR032799">
    <property type="entry name" value="TAXi_C"/>
</dbReference>
<dbReference type="GO" id="GO:0004190">
    <property type="term" value="F:aspartic-type endopeptidase activity"/>
    <property type="evidence" value="ECO:0007669"/>
    <property type="project" value="InterPro"/>
</dbReference>